<accession>A0A1A5ZZ43</accession>
<dbReference type="AlphaFoldDB" id="A0A1A5ZZ43"/>
<name>A0A1A5ZZ43_9TREE</name>
<dbReference type="VEuPathDB" id="FungiDB:I303_06642"/>
<reference evidence="1" key="1">
    <citation type="submission" date="2013-07" db="EMBL/GenBank/DDBJ databases">
        <title>The Genome Sequence of Cryptococcus dejecticola CBS10117.</title>
        <authorList>
            <consortium name="The Broad Institute Genome Sequencing Platform"/>
            <person name="Cuomo C."/>
            <person name="Litvintseva A."/>
            <person name="Chen Y."/>
            <person name="Heitman J."/>
            <person name="Sun S."/>
            <person name="Springer D."/>
            <person name="Dromer F."/>
            <person name="Young S.K."/>
            <person name="Zeng Q."/>
            <person name="Gargeya S."/>
            <person name="Fitzgerald M."/>
            <person name="Abouelleil A."/>
            <person name="Alvarado L."/>
            <person name="Berlin A.M."/>
            <person name="Chapman S.B."/>
            <person name="Dewar J."/>
            <person name="Goldberg J."/>
            <person name="Griggs A."/>
            <person name="Gujja S."/>
            <person name="Hansen M."/>
            <person name="Howarth C."/>
            <person name="Imamovic A."/>
            <person name="Larimer J."/>
            <person name="McCowan C."/>
            <person name="Murphy C."/>
            <person name="Pearson M."/>
            <person name="Priest M."/>
            <person name="Roberts A."/>
            <person name="Saif S."/>
            <person name="Shea T."/>
            <person name="Sykes S."/>
            <person name="Wortman J."/>
            <person name="Nusbaum C."/>
            <person name="Birren B."/>
        </authorList>
    </citation>
    <scope>NUCLEOTIDE SEQUENCE [LARGE SCALE GENOMIC DNA]</scope>
    <source>
        <strain evidence="1">CBS 10117</strain>
    </source>
</reference>
<organism evidence="1">
    <name type="scientific">Kwoniella dejecticola CBS 10117</name>
    <dbReference type="NCBI Taxonomy" id="1296121"/>
    <lineage>
        <taxon>Eukaryota</taxon>
        <taxon>Fungi</taxon>
        <taxon>Dikarya</taxon>
        <taxon>Basidiomycota</taxon>
        <taxon>Agaricomycotina</taxon>
        <taxon>Tremellomycetes</taxon>
        <taxon>Tremellales</taxon>
        <taxon>Cryptococcaceae</taxon>
        <taxon>Kwoniella</taxon>
    </lineage>
</organism>
<gene>
    <name evidence="1" type="ORF">I303_06642</name>
</gene>
<proteinExistence type="predicted"/>
<protein>
    <submittedName>
        <fullName evidence="1">Uncharacterized protein</fullName>
    </submittedName>
</protein>
<dbReference type="EMBL" id="KI894034">
    <property type="protein sequence ID" value="OBR83083.1"/>
    <property type="molecule type" value="Genomic_DNA"/>
</dbReference>
<sequence length="73" mass="8711">MSSQDFTPHLQQARILLQELLEHIESFDLGRLMYRAPIIDRIRFEHWGQDEVMGYKKWVDGVYGHARLLEAVR</sequence>
<evidence type="ECO:0000313" key="1">
    <source>
        <dbReference type="EMBL" id="OBR83083.1"/>
    </source>
</evidence>